<dbReference type="HOGENOM" id="CLU_446873_0_0_1"/>
<evidence type="ECO:0000256" key="1">
    <source>
        <dbReference type="SAM" id="MobiDB-lite"/>
    </source>
</evidence>
<feature type="signal peptide" evidence="2">
    <location>
        <begin position="1"/>
        <end position="19"/>
    </location>
</feature>
<keyword evidence="4" id="KW-1185">Reference proteome</keyword>
<feature type="chain" id="PRO_5004934145" description="REJ domain-containing protein" evidence="2">
    <location>
        <begin position="20"/>
        <end position="611"/>
    </location>
</feature>
<name>W9ZC21_9EURO</name>
<evidence type="ECO:0000313" key="3">
    <source>
        <dbReference type="EMBL" id="EXJ92059.1"/>
    </source>
</evidence>
<dbReference type="GeneID" id="19164749"/>
<protein>
    <recommendedName>
        <fullName evidence="5">REJ domain-containing protein</fullName>
    </recommendedName>
</protein>
<reference evidence="3 4" key="1">
    <citation type="submission" date="2013-03" db="EMBL/GenBank/DDBJ databases">
        <title>The Genome Sequence of Capronia epimyces CBS 606.96.</title>
        <authorList>
            <consortium name="The Broad Institute Genomics Platform"/>
            <person name="Cuomo C."/>
            <person name="de Hoog S."/>
            <person name="Gorbushina A."/>
            <person name="Walker B."/>
            <person name="Young S.K."/>
            <person name="Zeng Q."/>
            <person name="Gargeya S."/>
            <person name="Fitzgerald M."/>
            <person name="Haas B."/>
            <person name="Abouelleil A."/>
            <person name="Allen A.W."/>
            <person name="Alvarado L."/>
            <person name="Arachchi H.M."/>
            <person name="Berlin A.M."/>
            <person name="Chapman S.B."/>
            <person name="Gainer-Dewar J."/>
            <person name="Goldberg J."/>
            <person name="Griggs A."/>
            <person name="Gujja S."/>
            <person name="Hansen M."/>
            <person name="Howarth C."/>
            <person name="Imamovic A."/>
            <person name="Ireland A."/>
            <person name="Larimer J."/>
            <person name="McCowan C."/>
            <person name="Murphy C."/>
            <person name="Pearson M."/>
            <person name="Poon T.W."/>
            <person name="Priest M."/>
            <person name="Roberts A."/>
            <person name="Saif S."/>
            <person name="Shea T."/>
            <person name="Sisk P."/>
            <person name="Sykes S."/>
            <person name="Wortman J."/>
            <person name="Nusbaum C."/>
            <person name="Birren B."/>
        </authorList>
    </citation>
    <scope>NUCLEOTIDE SEQUENCE [LARGE SCALE GENOMIC DNA]</scope>
    <source>
        <strain evidence="3 4">CBS 606.96</strain>
    </source>
</reference>
<feature type="region of interest" description="Disordered" evidence="1">
    <location>
        <begin position="129"/>
        <end position="219"/>
    </location>
</feature>
<comment type="caution">
    <text evidence="3">The sequence shown here is derived from an EMBL/GenBank/DDBJ whole genome shotgun (WGS) entry which is preliminary data.</text>
</comment>
<keyword evidence="2" id="KW-0732">Signal</keyword>
<feature type="region of interest" description="Disordered" evidence="1">
    <location>
        <begin position="487"/>
        <end position="567"/>
    </location>
</feature>
<feature type="compositionally biased region" description="Low complexity" evidence="1">
    <location>
        <begin position="411"/>
        <end position="424"/>
    </location>
</feature>
<evidence type="ECO:0000313" key="4">
    <source>
        <dbReference type="Proteomes" id="UP000019478"/>
    </source>
</evidence>
<feature type="region of interest" description="Disordered" evidence="1">
    <location>
        <begin position="342"/>
        <end position="362"/>
    </location>
</feature>
<dbReference type="Proteomes" id="UP000019478">
    <property type="component" value="Unassembled WGS sequence"/>
</dbReference>
<proteinExistence type="predicted"/>
<dbReference type="OrthoDB" id="10682555at2759"/>
<feature type="region of interest" description="Disordered" evidence="1">
    <location>
        <begin position="394"/>
        <end position="424"/>
    </location>
</feature>
<gene>
    <name evidence="3" type="ORF">A1O3_00609</name>
</gene>
<feature type="compositionally biased region" description="Polar residues" evidence="1">
    <location>
        <begin position="394"/>
        <end position="410"/>
    </location>
</feature>
<feature type="compositionally biased region" description="Low complexity" evidence="1">
    <location>
        <begin position="129"/>
        <end position="164"/>
    </location>
</feature>
<dbReference type="RefSeq" id="XP_007728949.1">
    <property type="nucleotide sequence ID" value="XM_007730759.1"/>
</dbReference>
<evidence type="ECO:0000256" key="2">
    <source>
        <dbReference type="SAM" id="SignalP"/>
    </source>
</evidence>
<sequence>MLFLLTMLIMCGHCSRSDGFSPQKRQVEPVSAVTGPGVSTLTDPNTVPHAATSAFTGTGELLSSAATSLIGLTLPSPTSTPGSDQTWYSSLSDASMASTATSLSGSNTVITADTSGYVTTDSISAAGSSAMARPSASPMSDSSAVAEASSVPASTTTTAGSGSAYRDTALSSTISPARSSSSGGAASSAGSSYSSSFSTPGPASTLSNSTSSSSAGFDMSQTPSAIATVNTTTTFYTTVSTEVTVTLPSGVQEPSTVELTGEPTLTVSPIGPVTPEPHMISSPSNETTPAVFVTATGPSISTVTVYITFTPSVPTTVTTVTVMEFTPTICSGSGCSLTTPVSSYSPPLSSVPGSNSTSPPSTTTYSYSTFWQSYSSYMAAHHNTTAGLSGAYTSNTSSVSGSQESIATPGSSAVSSPSVSRAKSSLPPGVFVFPDTNGIGYSWSVITLPNGHLTQTRLGPLTTTCSPTATGTTVGLDGITTFHPECKSGPGPMVTPGVTPTPTATQTGNGNGPSSAGGNITSATSASASASTPTTKKRRDPHVRDPGAHHTIQPRGPVDAALNPSSQTQVDGWMARLSRFFVLPFQSGAPNPTTLATVVRDAATTTVKSRL</sequence>
<dbReference type="AlphaFoldDB" id="W9ZC21"/>
<evidence type="ECO:0008006" key="5">
    <source>
        <dbReference type="Google" id="ProtNLM"/>
    </source>
</evidence>
<feature type="compositionally biased region" description="Low complexity" evidence="1">
    <location>
        <begin position="171"/>
        <end position="214"/>
    </location>
</feature>
<feature type="compositionally biased region" description="Low complexity" evidence="1">
    <location>
        <begin position="489"/>
        <end position="534"/>
    </location>
</feature>
<accession>W9ZC21</accession>
<dbReference type="STRING" id="1182542.W9ZC21"/>
<dbReference type="EMBL" id="AMGY01000001">
    <property type="protein sequence ID" value="EXJ92059.1"/>
    <property type="molecule type" value="Genomic_DNA"/>
</dbReference>
<organism evidence="3 4">
    <name type="scientific">Capronia epimyces CBS 606.96</name>
    <dbReference type="NCBI Taxonomy" id="1182542"/>
    <lineage>
        <taxon>Eukaryota</taxon>
        <taxon>Fungi</taxon>
        <taxon>Dikarya</taxon>
        <taxon>Ascomycota</taxon>
        <taxon>Pezizomycotina</taxon>
        <taxon>Eurotiomycetes</taxon>
        <taxon>Chaetothyriomycetidae</taxon>
        <taxon>Chaetothyriales</taxon>
        <taxon>Herpotrichiellaceae</taxon>
        <taxon>Capronia</taxon>
    </lineage>
</organism>